<proteinExistence type="predicted"/>
<sequence>MDEYPIIDLSHLLPAAQGLARLPADERIQRLRADRWIGYPRAVEALNRLEALYAWPNKQRMPNLLLVGPTNNGKSMIVEKFRRTHPASSDADQEHIPVLVVQMPSEPSVIRFYVALLAAMGAPLRPRPRLPEMEQLALALLRKVDSAALLVDEVLPKVPLRQWVLSVPFQLRFLFASYPDLMGKALGIVYRSIATWLLRQAGFTHDTARTGAVTFIQRFGSALNLNVHFHMLFLDGVYVTRCHDGNSDDNNTSQVFRRVNAPTKGDLEAVLQQLSTRLARFLVKEGVLTQDSENSYLTLDHLADEPMQQVHGHSITYRIALGPQQGKKVFTLQTLLPKAAEDDRLTQLAKAGGFSLHAGVAVQAHERQKLEHLCRYVARPAISEQRLALTRDGRVRYELKTPYRDGTTHVIFEPLDFMAKLAALVPKPRVNLTRFHGVFAPNSHYRVTITPAKRGKGAGKVGTVHLAPEERTPLEQRAAMTWARRLKRVFNIDITECEKCQGPVKVIACIEDPVVIDKILNHLKAKEAKQVSPSTQLPPPRAPPLLPGWEQGLAD</sequence>
<feature type="compositionally biased region" description="Pro residues" evidence="1">
    <location>
        <begin position="536"/>
        <end position="546"/>
    </location>
</feature>
<dbReference type="InterPro" id="IPR027417">
    <property type="entry name" value="P-loop_NTPase"/>
</dbReference>
<geneLocation type="plasmid" evidence="3">
    <name>pH2332-166</name>
</geneLocation>
<reference evidence="3" key="1">
    <citation type="journal article" date="2014" name="J. Antimicrob. Chemother.">
        <title>Nucleotide sequences of 16 transmissible plasmids identified in nine multidrug-resistant Escherichia coli isolates expressing an ESBL phenotype isolated from food-producing animals and healthy humans.</title>
        <authorList>
            <person name="Wang J."/>
            <person name="Stephan R."/>
            <person name="Power K."/>
            <person name="Yan Q."/>
            <person name="Hachler H."/>
            <person name="Fanning S."/>
        </authorList>
    </citation>
    <scope>NUCLEOTIDE SEQUENCE</scope>
    <source>
        <strain evidence="3">Human-2332</strain>
        <plasmid evidence="3">pH2332-166</plasmid>
    </source>
</reference>
<dbReference type="Pfam" id="PF04986">
    <property type="entry name" value="Y2_Tnp"/>
    <property type="match status" value="1"/>
</dbReference>
<dbReference type="Pfam" id="PF05621">
    <property type="entry name" value="TniB"/>
    <property type="match status" value="1"/>
</dbReference>
<dbReference type="EMBL" id="KJ484626">
    <property type="protein sequence ID" value="AIF77449.1"/>
    <property type="molecule type" value="Genomic_DNA"/>
</dbReference>
<dbReference type="InterPro" id="IPR007069">
    <property type="entry name" value="Transposase_32"/>
</dbReference>
<dbReference type="GO" id="GO:0003677">
    <property type="term" value="F:DNA binding"/>
    <property type="evidence" value="ECO:0007669"/>
    <property type="project" value="InterPro"/>
</dbReference>
<evidence type="ECO:0000313" key="3">
    <source>
        <dbReference type="EMBL" id="AIF77449.1"/>
    </source>
</evidence>
<dbReference type="Gene3D" id="3.40.50.300">
    <property type="entry name" value="P-loop containing nucleotide triphosphate hydrolases"/>
    <property type="match status" value="1"/>
</dbReference>
<evidence type="ECO:0000256" key="1">
    <source>
        <dbReference type="SAM" id="MobiDB-lite"/>
    </source>
</evidence>
<name>A0A075MA60_ECOLX</name>
<feature type="region of interest" description="Disordered" evidence="1">
    <location>
        <begin position="527"/>
        <end position="555"/>
    </location>
</feature>
<dbReference type="InterPro" id="IPR008868">
    <property type="entry name" value="TniB"/>
</dbReference>
<organism evidence="3">
    <name type="scientific">Escherichia coli</name>
    <dbReference type="NCBI Taxonomy" id="562"/>
    <lineage>
        <taxon>Bacteria</taxon>
        <taxon>Pseudomonadati</taxon>
        <taxon>Pseudomonadota</taxon>
        <taxon>Gammaproteobacteria</taxon>
        <taxon>Enterobacterales</taxon>
        <taxon>Enterobacteriaceae</taxon>
        <taxon>Escherichia</taxon>
    </lineage>
</organism>
<feature type="domain" description="Transposase IS801/IS1294" evidence="2">
    <location>
        <begin position="211"/>
        <end position="442"/>
    </location>
</feature>
<dbReference type="SUPFAM" id="SSF52540">
    <property type="entry name" value="P-loop containing nucleoside triphosphate hydrolases"/>
    <property type="match status" value="1"/>
</dbReference>
<dbReference type="GO" id="GO:0004803">
    <property type="term" value="F:transposase activity"/>
    <property type="evidence" value="ECO:0007669"/>
    <property type="project" value="InterPro"/>
</dbReference>
<dbReference type="GO" id="GO:0006313">
    <property type="term" value="P:DNA transposition"/>
    <property type="evidence" value="ECO:0007669"/>
    <property type="project" value="InterPro"/>
</dbReference>
<dbReference type="AlphaFoldDB" id="A0A075MA60"/>
<evidence type="ECO:0000259" key="2">
    <source>
        <dbReference type="Pfam" id="PF04986"/>
    </source>
</evidence>
<accession>A0A075MA60</accession>
<dbReference type="RefSeq" id="WP_000344783.1">
    <property type="nucleotide sequence ID" value="NZ_CAJSGU010000051.1"/>
</dbReference>
<keyword evidence="3" id="KW-0614">Plasmid</keyword>
<protein>
    <submittedName>
        <fullName evidence="3">TniB NTP-binding protein</fullName>
    </submittedName>
</protein>